<comment type="caution">
    <text evidence="2">The sequence shown here is derived from an EMBL/GenBank/DDBJ whole genome shotgun (WGS) entry which is preliminary data.</text>
</comment>
<name>A0AA42AXG7_PAPNU</name>
<gene>
    <name evidence="2" type="ORF">MKW94_025222</name>
</gene>
<feature type="non-terminal residue" evidence="2">
    <location>
        <position position="1"/>
    </location>
</feature>
<dbReference type="AlphaFoldDB" id="A0AA42AXG7"/>
<evidence type="ECO:0000313" key="2">
    <source>
        <dbReference type="EMBL" id="MCL7043365.1"/>
    </source>
</evidence>
<evidence type="ECO:0000256" key="1">
    <source>
        <dbReference type="SAM" id="MobiDB-lite"/>
    </source>
</evidence>
<dbReference type="EMBL" id="JAJJMA010245771">
    <property type="protein sequence ID" value="MCL7043365.1"/>
    <property type="molecule type" value="Genomic_DNA"/>
</dbReference>
<reference evidence="2" key="1">
    <citation type="submission" date="2022-03" db="EMBL/GenBank/DDBJ databases">
        <title>A functionally conserved STORR gene fusion in Papaver species that diverged 16.8 million years ago.</title>
        <authorList>
            <person name="Catania T."/>
        </authorList>
    </citation>
    <scope>NUCLEOTIDE SEQUENCE</scope>
    <source>
        <strain evidence="2">S-191538</strain>
    </source>
</reference>
<keyword evidence="3" id="KW-1185">Reference proteome</keyword>
<feature type="compositionally biased region" description="Polar residues" evidence="1">
    <location>
        <begin position="1"/>
        <end position="22"/>
    </location>
</feature>
<organism evidence="2 3">
    <name type="scientific">Papaver nudicaule</name>
    <name type="common">Iceland poppy</name>
    <dbReference type="NCBI Taxonomy" id="74823"/>
    <lineage>
        <taxon>Eukaryota</taxon>
        <taxon>Viridiplantae</taxon>
        <taxon>Streptophyta</taxon>
        <taxon>Embryophyta</taxon>
        <taxon>Tracheophyta</taxon>
        <taxon>Spermatophyta</taxon>
        <taxon>Magnoliopsida</taxon>
        <taxon>Ranunculales</taxon>
        <taxon>Papaveraceae</taxon>
        <taxon>Papaveroideae</taxon>
        <taxon>Papaver</taxon>
    </lineage>
</organism>
<evidence type="ECO:0000313" key="3">
    <source>
        <dbReference type="Proteomes" id="UP001177140"/>
    </source>
</evidence>
<protein>
    <submittedName>
        <fullName evidence="2">Uncharacterized protein</fullName>
    </submittedName>
</protein>
<dbReference type="Proteomes" id="UP001177140">
    <property type="component" value="Unassembled WGS sequence"/>
</dbReference>
<accession>A0AA42AXG7</accession>
<sequence length="144" mass="15545">LPTQQSMVNSGPSSNRAESTNLPGGEYGQLLHLAELQRIGDIGNAAVQFQAPQNSSYGNIHSAATSYGTPFDHIHNLAPAQRVLFGHVGSVAPAFGVAQPWRSAHFVNAAPTYEETRLHGGETLEHNMIPLQANFSDGFIRRQK</sequence>
<proteinExistence type="predicted"/>
<feature type="region of interest" description="Disordered" evidence="1">
    <location>
        <begin position="1"/>
        <end position="24"/>
    </location>
</feature>